<dbReference type="Pfam" id="PF00233">
    <property type="entry name" value="PDEase_I"/>
    <property type="match status" value="1"/>
</dbReference>
<dbReference type="PANTHER" id="PTHR11347">
    <property type="entry name" value="CYCLIC NUCLEOTIDE PHOSPHODIESTERASE"/>
    <property type="match status" value="1"/>
</dbReference>
<accession>A0A9K3LK17</accession>
<sequence length="164" mass="18696">MYWMQRVKSLEYTRGCVFELTSAFLPLFDPLVGSSRQLRIDYNFDYACHGTMSVHKLMKRVVTDGTFSEEGTIPSLEQERKDTYGILTSDPLTLFAIVFSALIHDVDHPGVSNVQLAKESPEVAAYYKSKSIAEQKSFDISWNLLMGDEFKALRKVIFPRQADL</sequence>
<dbReference type="GO" id="GO:0004114">
    <property type="term" value="F:3',5'-cyclic-nucleotide phosphodiesterase activity"/>
    <property type="evidence" value="ECO:0007669"/>
    <property type="project" value="InterPro"/>
</dbReference>
<dbReference type="PROSITE" id="PS51845">
    <property type="entry name" value="PDEASE_I_2"/>
    <property type="match status" value="1"/>
</dbReference>
<dbReference type="EMBL" id="JAGRRH010000010">
    <property type="protein sequence ID" value="KAG7363120.1"/>
    <property type="molecule type" value="Genomic_DNA"/>
</dbReference>
<protein>
    <submittedName>
        <fullName evidence="2">3'5'-cyclic nucleotide phosphodiesterase</fullName>
    </submittedName>
</protein>
<dbReference type="Proteomes" id="UP000693970">
    <property type="component" value="Unassembled WGS sequence"/>
</dbReference>
<reference evidence="2" key="2">
    <citation type="submission" date="2021-04" db="EMBL/GenBank/DDBJ databases">
        <authorList>
            <person name="Podell S."/>
        </authorList>
    </citation>
    <scope>NUCLEOTIDE SEQUENCE</scope>
    <source>
        <strain evidence="2">Hildebrandi</strain>
    </source>
</reference>
<dbReference type="OrthoDB" id="546632at2759"/>
<proteinExistence type="predicted"/>
<gene>
    <name evidence="2" type="ORF">IV203_026480</name>
</gene>
<dbReference type="GO" id="GO:0007165">
    <property type="term" value="P:signal transduction"/>
    <property type="evidence" value="ECO:0007669"/>
    <property type="project" value="InterPro"/>
</dbReference>
<feature type="domain" description="PDEase" evidence="1">
    <location>
        <begin position="1"/>
        <end position="164"/>
    </location>
</feature>
<comment type="caution">
    <text evidence="2">The sequence shown here is derived from an EMBL/GenBank/DDBJ whole genome shotgun (WGS) entry which is preliminary data.</text>
</comment>
<reference evidence="2" key="1">
    <citation type="journal article" date="2021" name="Sci. Rep.">
        <title>Diploid genomic architecture of Nitzschia inconspicua, an elite biomass production diatom.</title>
        <authorList>
            <person name="Oliver A."/>
            <person name="Podell S."/>
            <person name="Pinowska A."/>
            <person name="Traller J.C."/>
            <person name="Smith S.R."/>
            <person name="McClure R."/>
            <person name="Beliaev A."/>
            <person name="Bohutskyi P."/>
            <person name="Hill E.A."/>
            <person name="Rabines A."/>
            <person name="Zheng H."/>
            <person name="Allen L.Z."/>
            <person name="Kuo A."/>
            <person name="Grigoriev I.V."/>
            <person name="Allen A.E."/>
            <person name="Hazlebeck D."/>
            <person name="Allen E.E."/>
        </authorList>
    </citation>
    <scope>NUCLEOTIDE SEQUENCE</scope>
    <source>
        <strain evidence="2">Hildebrandi</strain>
    </source>
</reference>
<dbReference type="InterPro" id="IPR002073">
    <property type="entry name" value="PDEase_catalytic_dom"/>
</dbReference>
<name>A0A9K3LK17_9STRA</name>
<evidence type="ECO:0000313" key="3">
    <source>
        <dbReference type="Proteomes" id="UP000693970"/>
    </source>
</evidence>
<keyword evidence="3" id="KW-1185">Reference proteome</keyword>
<organism evidence="2 3">
    <name type="scientific">Nitzschia inconspicua</name>
    <dbReference type="NCBI Taxonomy" id="303405"/>
    <lineage>
        <taxon>Eukaryota</taxon>
        <taxon>Sar</taxon>
        <taxon>Stramenopiles</taxon>
        <taxon>Ochrophyta</taxon>
        <taxon>Bacillariophyta</taxon>
        <taxon>Bacillariophyceae</taxon>
        <taxon>Bacillariophycidae</taxon>
        <taxon>Bacillariales</taxon>
        <taxon>Bacillariaceae</taxon>
        <taxon>Nitzschia</taxon>
    </lineage>
</organism>
<dbReference type="AlphaFoldDB" id="A0A9K3LK17"/>
<evidence type="ECO:0000259" key="1">
    <source>
        <dbReference type="PROSITE" id="PS51845"/>
    </source>
</evidence>
<evidence type="ECO:0000313" key="2">
    <source>
        <dbReference type="EMBL" id="KAG7363120.1"/>
    </source>
</evidence>